<dbReference type="PANTHER" id="PTHR33116">
    <property type="entry name" value="REVERSE TRANSCRIPTASE ZINC-BINDING DOMAIN-CONTAINING PROTEIN-RELATED-RELATED"/>
    <property type="match status" value="1"/>
</dbReference>
<keyword evidence="1" id="KW-0812">Transmembrane</keyword>
<keyword evidence="1" id="KW-1133">Transmembrane helix</keyword>
<accession>A0A438IB80</accession>
<dbReference type="Proteomes" id="UP000288805">
    <property type="component" value="Unassembled WGS sequence"/>
</dbReference>
<feature type="transmembrane region" description="Helical" evidence="1">
    <location>
        <begin position="73"/>
        <end position="100"/>
    </location>
</feature>
<proteinExistence type="predicted"/>
<dbReference type="PANTHER" id="PTHR33116:SF78">
    <property type="entry name" value="OS12G0587133 PROTEIN"/>
    <property type="match status" value="1"/>
</dbReference>
<evidence type="ECO:0000313" key="3">
    <source>
        <dbReference type="Proteomes" id="UP000288805"/>
    </source>
</evidence>
<name>A0A438IB80_VITVI</name>
<comment type="caution">
    <text evidence="2">The sequence shown here is derived from an EMBL/GenBank/DDBJ whole genome shotgun (WGS) entry which is preliminary data.</text>
</comment>
<dbReference type="EMBL" id="QGNW01000125">
    <property type="protein sequence ID" value="RVW93952.1"/>
    <property type="molecule type" value="Genomic_DNA"/>
</dbReference>
<organism evidence="2 3">
    <name type="scientific">Vitis vinifera</name>
    <name type="common">Grape</name>
    <dbReference type="NCBI Taxonomy" id="29760"/>
    <lineage>
        <taxon>Eukaryota</taxon>
        <taxon>Viridiplantae</taxon>
        <taxon>Streptophyta</taxon>
        <taxon>Embryophyta</taxon>
        <taxon>Tracheophyta</taxon>
        <taxon>Spermatophyta</taxon>
        <taxon>Magnoliopsida</taxon>
        <taxon>eudicotyledons</taxon>
        <taxon>Gunneridae</taxon>
        <taxon>Pentapetalae</taxon>
        <taxon>rosids</taxon>
        <taxon>Vitales</taxon>
        <taxon>Vitaceae</taxon>
        <taxon>Viteae</taxon>
        <taxon>Vitis</taxon>
    </lineage>
</organism>
<dbReference type="AlphaFoldDB" id="A0A438IB80"/>
<reference evidence="2 3" key="1">
    <citation type="journal article" date="2018" name="PLoS Genet.">
        <title>Population sequencing reveals clonal diversity and ancestral inbreeding in the grapevine cultivar Chardonnay.</title>
        <authorList>
            <person name="Roach M.J."/>
            <person name="Johnson D.L."/>
            <person name="Bohlmann J."/>
            <person name="van Vuuren H.J."/>
            <person name="Jones S.J."/>
            <person name="Pretorius I.S."/>
            <person name="Schmidt S.A."/>
            <person name="Borneman A.R."/>
        </authorList>
    </citation>
    <scope>NUCLEOTIDE SEQUENCE [LARGE SCALE GENOMIC DNA]</scope>
    <source>
        <strain evidence="3">cv. Chardonnay</strain>
        <tissue evidence="2">Leaf</tissue>
    </source>
</reference>
<sequence>MVSKSKLKINLEKGSLAGIDVKENFVHDLACLLECRVSNWPLTYLGLPLVGNPRVVSFWDSILDLSIRWLKKVFLSLGGTTTLMHLSLNLIYFLLVFKVLVKVASRIEKMCRTFFGQDLEKERETTKLIGNMCANPKGVEVWGWGESPENYSPSR</sequence>
<keyword evidence="1" id="KW-0472">Membrane</keyword>
<protein>
    <submittedName>
        <fullName evidence="2">Uncharacterized protein</fullName>
    </submittedName>
</protein>
<gene>
    <name evidence="2" type="ORF">CK203_034032</name>
</gene>
<evidence type="ECO:0000256" key="1">
    <source>
        <dbReference type="SAM" id="Phobius"/>
    </source>
</evidence>
<evidence type="ECO:0000313" key="2">
    <source>
        <dbReference type="EMBL" id="RVW93952.1"/>
    </source>
</evidence>